<gene>
    <name evidence="1" type="ORF">F0562_026024</name>
</gene>
<protein>
    <submittedName>
        <fullName evidence="1">Uncharacterized protein</fullName>
    </submittedName>
</protein>
<accession>A0A5J5BBU2</accession>
<dbReference type="Proteomes" id="UP000325577">
    <property type="component" value="Linkage Group LG14"/>
</dbReference>
<proteinExistence type="predicted"/>
<dbReference type="EMBL" id="CM018037">
    <property type="protein sequence ID" value="KAA8539332.1"/>
    <property type="molecule type" value="Genomic_DNA"/>
</dbReference>
<sequence>MMVTSGLLKCFPRPHLTDPASLVGLFTKEIAPVLEARCHFGHSKVVDSELAGVSAGPELAAAVAGLEHVVGAADSDMAVVVGLVMAVVESVRLKLVYFELNSPQFGSGAEAGARAGIGSLGCKFQAIGCLIDFIEEENFVKFP</sequence>
<keyword evidence="2" id="KW-1185">Reference proteome</keyword>
<name>A0A5J5BBU2_9ASTE</name>
<evidence type="ECO:0000313" key="2">
    <source>
        <dbReference type="Proteomes" id="UP000325577"/>
    </source>
</evidence>
<organism evidence="1 2">
    <name type="scientific">Nyssa sinensis</name>
    <dbReference type="NCBI Taxonomy" id="561372"/>
    <lineage>
        <taxon>Eukaryota</taxon>
        <taxon>Viridiplantae</taxon>
        <taxon>Streptophyta</taxon>
        <taxon>Embryophyta</taxon>
        <taxon>Tracheophyta</taxon>
        <taxon>Spermatophyta</taxon>
        <taxon>Magnoliopsida</taxon>
        <taxon>eudicotyledons</taxon>
        <taxon>Gunneridae</taxon>
        <taxon>Pentapetalae</taxon>
        <taxon>asterids</taxon>
        <taxon>Cornales</taxon>
        <taxon>Nyssaceae</taxon>
        <taxon>Nyssa</taxon>
    </lineage>
</organism>
<evidence type="ECO:0000313" key="1">
    <source>
        <dbReference type="EMBL" id="KAA8539332.1"/>
    </source>
</evidence>
<reference evidence="1 2" key="1">
    <citation type="submission" date="2019-09" db="EMBL/GenBank/DDBJ databases">
        <title>A chromosome-level genome assembly of the Chinese tupelo Nyssa sinensis.</title>
        <authorList>
            <person name="Yang X."/>
            <person name="Kang M."/>
            <person name="Yang Y."/>
            <person name="Xiong H."/>
            <person name="Wang M."/>
            <person name="Zhang Z."/>
            <person name="Wang Z."/>
            <person name="Wu H."/>
            <person name="Ma T."/>
            <person name="Liu J."/>
            <person name="Xi Z."/>
        </authorList>
    </citation>
    <scope>NUCLEOTIDE SEQUENCE [LARGE SCALE GENOMIC DNA]</scope>
    <source>
        <strain evidence="1">J267</strain>
        <tissue evidence="1">Leaf</tissue>
    </source>
</reference>
<dbReference type="AlphaFoldDB" id="A0A5J5BBU2"/>